<keyword evidence="2" id="KW-1185">Reference proteome</keyword>
<evidence type="ECO:0000313" key="2">
    <source>
        <dbReference type="Proteomes" id="UP000006329"/>
    </source>
</evidence>
<dbReference type="AlphaFoldDB" id="A0A0E2BBZ9"/>
<protein>
    <submittedName>
        <fullName evidence="1">Uncharacterized protein</fullName>
    </submittedName>
</protein>
<comment type="caution">
    <text evidence="1">The sequence shown here is derived from an EMBL/GenBank/DDBJ whole genome shotgun (WGS) entry which is preliminary data.</text>
</comment>
<organism evidence="1 2">
    <name type="scientific">Leptospira santarosai str. MOR084</name>
    <dbReference type="NCBI Taxonomy" id="1049984"/>
    <lineage>
        <taxon>Bacteria</taxon>
        <taxon>Pseudomonadati</taxon>
        <taxon>Spirochaetota</taxon>
        <taxon>Spirochaetia</taxon>
        <taxon>Leptospirales</taxon>
        <taxon>Leptospiraceae</taxon>
        <taxon>Leptospira</taxon>
    </lineage>
</organism>
<proteinExistence type="predicted"/>
<evidence type="ECO:0000313" key="1">
    <source>
        <dbReference type="EMBL" id="EKO32768.1"/>
    </source>
</evidence>
<dbReference type="Proteomes" id="UP000006329">
    <property type="component" value="Unassembled WGS sequence"/>
</dbReference>
<dbReference type="RefSeq" id="WP_004477282.1">
    <property type="nucleotide sequence ID" value="NZ_AHON02000063.1"/>
</dbReference>
<reference evidence="1" key="1">
    <citation type="submission" date="2012-10" db="EMBL/GenBank/DDBJ databases">
        <authorList>
            <person name="Harkins D.M."/>
            <person name="Durkin A.S."/>
            <person name="Brinkac L.M."/>
            <person name="Haft D.H."/>
            <person name="Selengut J.D."/>
            <person name="Sanka R."/>
            <person name="DePew J."/>
            <person name="Purushe J."/>
            <person name="Matthias M.A."/>
            <person name="Vinetz J.M."/>
            <person name="Sutton G.G."/>
            <person name="Nierman W.C."/>
            <person name="Fouts D.E."/>
        </authorList>
    </citation>
    <scope>NUCLEOTIDE SEQUENCE [LARGE SCALE GENOMIC DNA]</scope>
    <source>
        <strain evidence="1">MOR084</strain>
    </source>
</reference>
<gene>
    <name evidence="1" type="ORF">LEP1GSC179_2971</name>
</gene>
<sequence length="77" mass="8957">MWELLHFVIGGLTDVRVIDCFEFANESPFRNEIFDKSIMRLSVRIRIVIPPSVLESIFSASEILSMKVQRFLNPKQT</sequence>
<accession>A0A0E2BBZ9</accession>
<dbReference type="EMBL" id="AHON02000063">
    <property type="protein sequence ID" value="EKO32768.1"/>
    <property type="molecule type" value="Genomic_DNA"/>
</dbReference>
<name>A0A0E2BBZ9_9LEPT</name>